<dbReference type="InterPro" id="IPR011990">
    <property type="entry name" value="TPR-like_helical_dom_sf"/>
</dbReference>
<dbReference type="GO" id="GO:0042834">
    <property type="term" value="F:peptidoglycan binding"/>
    <property type="evidence" value="ECO:0007669"/>
    <property type="project" value="InterPro"/>
</dbReference>
<feature type="domain" description="SPOR" evidence="3">
    <location>
        <begin position="381"/>
        <end position="462"/>
    </location>
</feature>
<evidence type="ECO:0000313" key="5">
    <source>
        <dbReference type="Proteomes" id="UP000515955"/>
    </source>
</evidence>
<evidence type="ECO:0000256" key="2">
    <source>
        <dbReference type="SAM" id="MobiDB-lite"/>
    </source>
</evidence>
<name>A0A7G9S9B6_9SPHN</name>
<accession>A0A7G9S9B6</accession>
<dbReference type="PROSITE" id="PS50005">
    <property type="entry name" value="TPR"/>
    <property type="match status" value="1"/>
</dbReference>
<dbReference type="KEGG" id="srhi:H9L12_08905"/>
<proteinExistence type="predicted"/>
<dbReference type="InterPro" id="IPR019734">
    <property type="entry name" value="TPR_rpt"/>
</dbReference>
<dbReference type="EMBL" id="CP060717">
    <property type="protein sequence ID" value="QNN64441.1"/>
    <property type="molecule type" value="Genomic_DNA"/>
</dbReference>
<evidence type="ECO:0000259" key="3">
    <source>
        <dbReference type="PROSITE" id="PS51724"/>
    </source>
</evidence>
<organism evidence="4 5">
    <name type="scientific">Sphingomonas rhizophila</name>
    <dbReference type="NCBI Taxonomy" id="2071607"/>
    <lineage>
        <taxon>Bacteria</taxon>
        <taxon>Pseudomonadati</taxon>
        <taxon>Pseudomonadota</taxon>
        <taxon>Alphaproteobacteria</taxon>
        <taxon>Sphingomonadales</taxon>
        <taxon>Sphingomonadaceae</taxon>
        <taxon>Sphingomonas</taxon>
    </lineage>
</organism>
<feature type="repeat" description="TPR" evidence="1">
    <location>
        <begin position="15"/>
        <end position="48"/>
    </location>
</feature>
<dbReference type="Pfam" id="PF05036">
    <property type="entry name" value="SPOR"/>
    <property type="match status" value="1"/>
</dbReference>
<dbReference type="Gene3D" id="1.25.40.10">
    <property type="entry name" value="Tetratricopeptide repeat domain"/>
    <property type="match status" value="1"/>
</dbReference>
<dbReference type="SUPFAM" id="SSF48452">
    <property type="entry name" value="TPR-like"/>
    <property type="match status" value="1"/>
</dbReference>
<dbReference type="InterPro" id="IPR036680">
    <property type="entry name" value="SPOR-like_sf"/>
</dbReference>
<dbReference type="InterPro" id="IPR007730">
    <property type="entry name" value="SPOR-like_dom"/>
</dbReference>
<dbReference type="SUPFAM" id="SSF110997">
    <property type="entry name" value="Sporulation related repeat"/>
    <property type="match status" value="1"/>
</dbReference>
<dbReference type="PROSITE" id="PS51724">
    <property type="entry name" value="SPOR"/>
    <property type="match status" value="1"/>
</dbReference>
<keyword evidence="5" id="KW-1185">Reference proteome</keyword>
<evidence type="ECO:0000313" key="4">
    <source>
        <dbReference type="EMBL" id="QNN64441.1"/>
    </source>
</evidence>
<sequence length="474" mass="49910">MSRAVRILAANPRDFNALIAAGRAELELGDLDEAVGFFGRADEIRPNDPAPKVGMGAAIIQTGDARGALRWFDQAQRLGASPALLGADRGLAHDLLGELPEAQADYRAALSGPNANEARRRLALSQAMSGEMDAALRTLSPLIVRSDPAALRTRAFVLALGGQQQLASRAIDQAMPGSAARIGPFFNLLPRLSIAQKAAAVHLGVFPNPGEMQLAAVQQAPAAAAVQRPARQARTKKPKPQKVAVGRRTVVASTPIVPQQQVAVAAPVTTPPARLVATTPSVQSPPQRVAVTPTPAAPAPVVVAPAPVTVADTKVVPLDRLSGIDRLLAQAAPEPSKPKVETSRKPTAAERKAADKKAADKKLAAEKAAADKKAREEAAKIGVAGTHWVQLAGGKNEDRMVTEFKRLQAKKGSPLKGRSGYVSQGKDYFRLLVGPFDDAAEARAFVNKLAKADVDGFSWSRTPAQIKIEKLPSK</sequence>
<dbReference type="Proteomes" id="UP000515955">
    <property type="component" value="Chromosome"/>
</dbReference>
<evidence type="ECO:0000256" key="1">
    <source>
        <dbReference type="PROSITE-ProRule" id="PRU00339"/>
    </source>
</evidence>
<keyword evidence="1" id="KW-0802">TPR repeat</keyword>
<protein>
    <submittedName>
        <fullName evidence="4">SPOR domain-containing protein</fullName>
    </submittedName>
</protein>
<dbReference type="Gene3D" id="3.30.70.1070">
    <property type="entry name" value="Sporulation related repeat"/>
    <property type="match status" value="1"/>
</dbReference>
<feature type="region of interest" description="Disordered" evidence="2">
    <location>
        <begin position="329"/>
        <end position="361"/>
    </location>
</feature>
<dbReference type="RefSeq" id="WP_187541441.1">
    <property type="nucleotide sequence ID" value="NZ_CP060717.1"/>
</dbReference>
<dbReference type="AlphaFoldDB" id="A0A7G9S9B6"/>
<feature type="compositionally biased region" description="Basic and acidic residues" evidence="2">
    <location>
        <begin position="336"/>
        <end position="361"/>
    </location>
</feature>
<gene>
    <name evidence="4" type="ORF">H9L12_08905</name>
</gene>
<reference evidence="4 5" key="1">
    <citation type="submission" date="2020-08" db="EMBL/GenBank/DDBJ databases">
        <title>Genome sequence of Sphingomonas rhizophila KACC 19189T.</title>
        <authorList>
            <person name="Hyun D.-W."/>
            <person name="Bae J.-W."/>
        </authorList>
    </citation>
    <scope>NUCLEOTIDE SEQUENCE [LARGE SCALE GENOMIC DNA]</scope>
    <source>
        <strain evidence="4 5">KACC 19189</strain>
    </source>
</reference>